<protein>
    <submittedName>
        <fullName evidence="2">Helix-turn-helix family protein</fullName>
    </submittedName>
</protein>
<dbReference type="SUPFAM" id="SSF47413">
    <property type="entry name" value="lambda repressor-like DNA-binding domains"/>
    <property type="match status" value="1"/>
</dbReference>
<comment type="caution">
    <text evidence="2">The sequence shown here is derived from an EMBL/GenBank/DDBJ whole genome shotgun (WGS) entry which is preliminary data.</text>
</comment>
<accession>A0AAW3F0A2</accession>
<dbReference type="InterPro" id="IPR010982">
    <property type="entry name" value="Lambda_DNA-bd_dom_sf"/>
</dbReference>
<dbReference type="InterPro" id="IPR001387">
    <property type="entry name" value="Cro/C1-type_HTH"/>
</dbReference>
<reference evidence="2 3" key="1">
    <citation type="submission" date="2014-04" db="EMBL/GenBank/DDBJ databases">
        <authorList>
            <person name="Bishop-Lilly K.A."/>
            <person name="Broomall S.M."/>
            <person name="Chain P.S."/>
            <person name="Chertkov O."/>
            <person name="Coyne S.R."/>
            <person name="Daligault H.E."/>
            <person name="Davenport K.W."/>
            <person name="Erkkila T."/>
            <person name="Frey K.G."/>
            <person name="Gibbons H.S."/>
            <person name="Gu W."/>
            <person name="Jaissle J."/>
            <person name="Johnson S.L."/>
            <person name="Koroleva G.I."/>
            <person name="Ladner J.T."/>
            <person name="Lo C.-C."/>
            <person name="Minogue T.D."/>
            <person name="Munk C."/>
            <person name="Palacios G.F."/>
            <person name="Redden C.L."/>
            <person name="Rosenzweig C.N."/>
            <person name="Scholz M.B."/>
            <person name="Teshima H."/>
            <person name="Xu Y."/>
        </authorList>
    </citation>
    <scope>NUCLEOTIDE SEQUENCE [LARGE SCALE GENOMIC DNA]</scope>
    <source>
        <strain evidence="3">gladioli</strain>
    </source>
</reference>
<evidence type="ECO:0000313" key="3">
    <source>
        <dbReference type="Proteomes" id="UP000029590"/>
    </source>
</evidence>
<dbReference type="GO" id="GO:0003677">
    <property type="term" value="F:DNA binding"/>
    <property type="evidence" value="ECO:0007669"/>
    <property type="project" value="InterPro"/>
</dbReference>
<dbReference type="SMART" id="SM00530">
    <property type="entry name" value="HTH_XRE"/>
    <property type="match status" value="1"/>
</dbReference>
<evidence type="ECO:0000313" key="2">
    <source>
        <dbReference type="EMBL" id="KGC14292.1"/>
    </source>
</evidence>
<dbReference type="RefSeq" id="WP_036054377.1">
    <property type="nucleotide sequence ID" value="NZ_KN150850.1"/>
</dbReference>
<sequence>MTLGELIKSRREAQGMTLDEVADAAGCSKSYLWEIENRVGYKVSLINAVRLSVALGIHINLLASAVLESAAQDGKGGDRG</sequence>
<dbReference type="Pfam" id="PF01381">
    <property type="entry name" value="HTH_3"/>
    <property type="match status" value="1"/>
</dbReference>
<name>A0AAW3F0A2_BURGA</name>
<dbReference type="Gene3D" id="1.10.260.40">
    <property type="entry name" value="lambda repressor-like DNA-binding domains"/>
    <property type="match status" value="1"/>
</dbReference>
<dbReference type="Proteomes" id="UP000029590">
    <property type="component" value="Unassembled WGS sequence"/>
</dbReference>
<dbReference type="PROSITE" id="PS50943">
    <property type="entry name" value="HTH_CROC1"/>
    <property type="match status" value="1"/>
</dbReference>
<dbReference type="EMBL" id="JPGG01000016">
    <property type="protein sequence ID" value="KGC14292.1"/>
    <property type="molecule type" value="Genomic_DNA"/>
</dbReference>
<proteinExistence type="predicted"/>
<gene>
    <name evidence="2" type="ORF">DM48_349</name>
</gene>
<dbReference type="AlphaFoldDB" id="A0AAW3F0A2"/>
<feature type="domain" description="HTH cro/C1-type" evidence="1">
    <location>
        <begin position="7"/>
        <end position="62"/>
    </location>
</feature>
<evidence type="ECO:0000259" key="1">
    <source>
        <dbReference type="PROSITE" id="PS50943"/>
    </source>
</evidence>
<organism evidence="2 3">
    <name type="scientific">Burkholderia gladioli</name>
    <name type="common">Pseudomonas marginata</name>
    <name type="synonym">Phytomonas marginata</name>
    <dbReference type="NCBI Taxonomy" id="28095"/>
    <lineage>
        <taxon>Bacteria</taxon>
        <taxon>Pseudomonadati</taxon>
        <taxon>Pseudomonadota</taxon>
        <taxon>Betaproteobacteria</taxon>
        <taxon>Burkholderiales</taxon>
        <taxon>Burkholderiaceae</taxon>
        <taxon>Burkholderia</taxon>
    </lineage>
</organism>
<dbReference type="CDD" id="cd00093">
    <property type="entry name" value="HTH_XRE"/>
    <property type="match status" value="1"/>
</dbReference>